<evidence type="ECO:0000313" key="11">
    <source>
        <dbReference type="EMBL" id="QRQ92301.1"/>
    </source>
</evidence>
<evidence type="ECO:0000256" key="9">
    <source>
        <dbReference type="RuleBase" id="RU361157"/>
    </source>
</evidence>
<keyword evidence="3 9" id="KW-0813">Transport</keyword>
<protein>
    <recommendedName>
        <fullName evidence="9">Transport permease protein</fullName>
    </recommendedName>
</protein>
<dbReference type="OrthoDB" id="9814458at2"/>
<dbReference type="InterPro" id="IPR013525">
    <property type="entry name" value="ABC2_TM"/>
</dbReference>
<accession>A0A375GR08</accession>
<comment type="subcellular location">
    <subcellularLocation>
        <location evidence="1 9">Cell inner membrane</location>
        <topology evidence="1 9">Multi-pass membrane protein</topology>
    </subcellularLocation>
</comment>
<evidence type="ECO:0000256" key="2">
    <source>
        <dbReference type="ARBA" id="ARBA00007783"/>
    </source>
</evidence>
<dbReference type="PROSITE" id="PS51012">
    <property type="entry name" value="ABC_TM2"/>
    <property type="match status" value="1"/>
</dbReference>
<gene>
    <name evidence="12" type="primary">kpsM</name>
    <name evidence="12" type="ORF">CO2235_MP90063</name>
    <name evidence="11" type="ORF">JTE92_05190</name>
</gene>
<evidence type="ECO:0000256" key="1">
    <source>
        <dbReference type="ARBA" id="ARBA00004429"/>
    </source>
</evidence>
<evidence type="ECO:0000256" key="5">
    <source>
        <dbReference type="ARBA" id="ARBA00022519"/>
    </source>
</evidence>
<keyword evidence="5" id="KW-0997">Cell inner membrane</keyword>
<evidence type="ECO:0000256" key="3">
    <source>
        <dbReference type="ARBA" id="ARBA00022448"/>
    </source>
</evidence>
<dbReference type="InterPro" id="IPR047817">
    <property type="entry name" value="ABC2_TM_bact-type"/>
</dbReference>
<dbReference type="AlphaFoldDB" id="A0A375GR08"/>
<keyword evidence="4 9" id="KW-1003">Cell membrane</keyword>
<feature type="transmembrane region" description="Helical" evidence="9">
    <location>
        <begin position="152"/>
        <end position="173"/>
    </location>
</feature>
<dbReference type="EMBL" id="OGUS01000144">
    <property type="protein sequence ID" value="SPC24973.1"/>
    <property type="molecule type" value="Genomic_DNA"/>
</dbReference>
<dbReference type="RefSeq" id="WP_063240294.1">
    <property type="nucleotide sequence ID" value="NZ_CP069809.1"/>
</dbReference>
<keyword evidence="7 9" id="KW-1133">Transmembrane helix</keyword>
<organism evidence="12">
    <name type="scientific">Cupriavidus oxalaticus</name>
    <dbReference type="NCBI Taxonomy" id="96344"/>
    <lineage>
        <taxon>Bacteria</taxon>
        <taxon>Pseudomonadati</taxon>
        <taxon>Pseudomonadota</taxon>
        <taxon>Betaproteobacteria</taxon>
        <taxon>Burkholderiales</taxon>
        <taxon>Burkholderiaceae</taxon>
        <taxon>Cupriavidus</taxon>
    </lineage>
</organism>
<reference evidence="11 13" key="2">
    <citation type="submission" date="2021-02" db="EMBL/GenBank/DDBJ databases">
        <title>Complete Genome Sequence of Cupriavidus oxalaticus Strain Ox1, a Soil Oxalate-Degrading Species.</title>
        <authorList>
            <person name="Palmieri F."/>
            <person name="Udriet P."/>
            <person name="Deuasquier M."/>
            <person name="Beaudoing E."/>
            <person name="Johnson S.L."/>
            <person name="Davenport K.W."/>
            <person name="Chain P.S."/>
            <person name="Bindschedler S."/>
            <person name="Junier P."/>
        </authorList>
    </citation>
    <scope>NUCLEOTIDE SEQUENCE [LARGE SCALE GENOMIC DNA]</scope>
    <source>
        <strain evidence="11 13">Ox1</strain>
    </source>
</reference>
<feature type="domain" description="ABC transmembrane type-2" evidence="10">
    <location>
        <begin position="35"/>
        <end position="257"/>
    </location>
</feature>
<keyword evidence="12" id="KW-0547">Nucleotide-binding</keyword>
<comment type="similarity">
    <text evidence="2 9">Belongs to the ABC-2 integral membrane protein family.</text>
</comment>
<dbReference type="GO" id="GO:0043190">
    <property type="term" value="C:ATP-binding cassette (ABC) transporter complex"/>
    <property type="evidence" value="ECO:0007669"/>
    <property type="project" value="InterPro"/>
</dbReference>
<evidence type="ECO:0000256" key="4">
    <source>
        <dbReference type="ARBA" id="ARBA00022475"/>
    </source>
</evidence>
<feature type="transmembrane region" description="Helical" evidence="9">
    <location>
        <begin position="36"/>
        <end position="55"/>
    </location>
</feature>
<evidence type="ECO:0000256" key="7">
    <source>
        <dbReference type="ARBA" id="ARBA00022989"/>
    </source>
</evidence>
<keyword evidence="13" id="KW-1185">Reference proteome</keyword>
<dbReference type="Pfam" id="PF01061">
    <property type="entry name" value="ABC2_membrane"/>
    <property type="match status" value="1"/>
</dbReference>
<dbReference type="PRINTS" id="PR00164">
    <property type="entry name" value="ABC2TRNSPORT"/>
</dbReference>
<reference evidence="12" key="1">
    <citation type="submission" date="2018-01" db="EMBL/GenBank/DDBJ databases">
        <authorList>
            <person name="Clerissi C."/>
        </authorList>
    </citation>
    <scope>NUCLEOTIDE SEQUENCE</scope>
    <source>
        <strain evidence="12">Cupriavidus oxalaticus LMG 2235</strain>
    </source>
</reference>
<keyword evidence="12" id="KW-0067">ATP-binding</keyword>
<dbReference type="Proteomes" id="UP000623307">
    <property type="component" value="Chromosome 1"/>
</dbReference>
<feature type="transmembrane region" description="Helical" evidence="9">
    <location>
        <begin position="236"/>
        <end position="255"/>
    </location>
</feature>
<evidence type="ECO:0000256" key="6">
    <source>
        <dbReference type="ARBA" id="ARBA00022692"/>
    </source>
</evidence>
<dbReference type="GeneID" id="303488902"/>
<evidence type="ECO:0000256" key="8">
    <source>
        <dbReference type="ARBA" id="ARBA00023136"/>
    </source>
</evidence>
<feature type="transmembrane region" description="Helical" evidence="9">
    <location>
        <begin position="62"/>
        <end position="82"/>
    </location>
</feature>
<comment type="caution">
    <text evidence="9">Lacks conserved residue(s) required for the propagation of feature annotation.</text>
</comment>
<dbReference type="PANTHER" id="PTHR30413">
    <property type="entry name" value="INNER MEMBRANE TRANSPORT PERMEASE"/>
    <property type="match status" value="1"/>
</dbReference>
<dbReference type="PANTHER" id="PTHR30413:SF8">
    <property type="entry name" value="TRANSPORT PERMEASE PROTEIN"/>
    <property type="match status" value="1"/>
</dbReference>
<evidence type="ECO:0000313" key="12">
    <source>
        <dbReference type="EMBL" id="SPC24973.1"/>
    </source>
</evidence>
<proteinExistence type="inferred from homology"/>
<dbReference type="EMBL" id="CP069811">
    <property type="protein sequence ID" value="QRQ92301.1"/>
    <property type="molecule type" value="Genomic_DNA"/>
</dbReference>
<dbReference type="GO" id="GO:0005524">
    <property type="term" value="F:ATP binding"/>
    <property type="evidence" value="ECO:0007669"/>
    <property type="project" value="UniProtKB-KW"/>
</dbReference>
<dbReference type="InterPro" id="IPR000412">
    <property type="entry name" value="ABC_2_transport"/>
</dbReference>
<keyword evidence="8 9" id="KW-0472">Membrane</keyword>
<name>A0A375GR08_9BURK</name>
<evidence type="ECO:0000313" key="13">
    <source>
        <dbReference type="Proteomes" id="UP000623307"/>
    </source>
</evidence>
<dbReference type="Proteomes" id="UP000256862">
    <property type="component" value="Plasmid CO2235_mp"/>
</dbReference>
<dbReference type="GO" id="GO:0015920">
    <property type="term" value="P:lipopolysaccharide transport"/>
    <property type="evidence" value="ECO:0007669"/>
    <property type="project" value="TreeGrafter"/>
</dbReference>
<feature type="transmembrane region" description="Helical" evidence="9">
    <location>
        <begin position="119"/>
        <end position="140"/>
    </location>
</feature>
<sequence length="264" mass="28794">MSRFAVVRPEVSVALSVWRALFLREAGARLAASRAAWLWILLEPAAHIVFLMVMFGMIRHRVMAGANIEIFILLGVWGFFLVRNVAMRCMEAVNANQALFAYRQVRPVDTVLVRAALEAFLYLMVGAALLAALGLCGIAVRPADPLRVFRSACTLWAFGLGLGLVLSAVGTLLPEGARLVRLAFTPLYFLSAVMYPASTLPHGLRQAVLLNPIPHGLEAMRSGYFAGYHGDSHVCLGYLAFWALAGTCLGLALHARFASRLRAQ</sequence>
<evidence type="ECO:0000259" key="10">
    <source>
        <dbReference type="PROSITE" id="PS51012"/>
    </source>
</evidence>
<dbReference type="GO" id="GO:0140359">
    <property type="term" value="F:ABC-type transporter activity"/>
    <property type="evidence" value="ECO:0007669"/>
    <property type="project" value="InterPro"/>
</dbReference>
<keyword evidence="6 9" id="KW-0812">Transmembrane</keyword>